<dbReference type="PRINTS" id="PR00455">
    <property type="entry name" value="HTHTETR"/>
</dbReference>
<keyword evidence="2 4" id="KW-0238">DNA-binding</keyword>
<keyword evidence="3" id="KW-0804">Transcription</keyword>
<proteinExistence type="predicted"/>
<dbReference type="SUPFAM" id="SSF48498">
    <property type="entry name" value="Tetracyclin repressor-like, C-terminal domain"/>
    <property type="match status" value="1"/>
</dbReference>
<dbReference type="Proteomes" id="UP000239494">
    <property type="component" value="Unassembled WGS sequence"/>
</dbReference>
<evidence type="ECO:0000313" key="7">
    <source>
        <dbReference type="Proteomes" id="UP000239494"/>
    </source>
</evidence>
<dbReference type="PANTHER" id="PTHR30055">
    <property type="entry name" value="HTH-TYPE TRANSCRIPTIONAL REGULATOR RUTR"/>
    <property type="match status" value="1"/>
</dbReference>
<evidence type="ECO:0000259" key="5">
    <source>
        <dbReference type="PROSITE" id="PS50977"/>
    </source>
</evidence>
<dbReference type="InterPro" id="IPR036271">
    <property type="entry name" value="Tet_transcr_reg_TetR-rel_C_sf"/>
</dbReference>
<feature type="domain" description="HTH tetR-type" evidence="5">
    <location>
        <begin position="16"/>
        <end position="76"/>
    </location>
</feature>
<dbReference type="Pfam" id="PF13305">
    <property type="entry name" value="TetR_C_33"/>
    <property type="match status" value="1"/>
</dbReference>
<organism evidence="6 7">
    <name type="scientific">Umezawaea tangerina</name>
    <dbReference type="NCBI Taxonomy" id="84725"/>
    <lineage>
        <taxon>Bacteria</taxon>
        <taxon>Bacillati</taxon>
        <taxon>Actinomycetota</taxon>
        <taxon>Actinomycetes</taxon>
        <taxon>Pseudonocardiales</taxon>
        <taxon>Pseudonocardiaceae</taxon>
        <taxon>Umezawaea</taxon>
    </lineage>
</organism>
<gene>
    <name evidence="6" type="ORF">CLV43_111230</name>
</gene>
<comment type="caution">
    <text evidence="6">The sequence shown here is derived from an EMBL/GenBank/DDBJ whole genome shotgun (WGS) entry which is preliminary data.</text>
</comment>
<dbReference type="Pfam" id="PF00440">
    <property type="entry name" value="TetR_N"/>
    <property type="match status" value="1"/>
</dbReference>
<dbReference type="SUPFAM" id="SSF46689">
    <property type="entry name" value="Homeodomain-like"/>
    <property type="match status" value="1"/>
</dbReference>
<dbReference type="GO" id="GO:0000976">
    <property type="term" value="F:transcription cis-regulatory region binding"/>
    <property type="evidence" value="ECO:0007669"/>
    <property type="project" value="TreeGrafter"/>
</dbReference>
<evidence type="ECO:0000256" key="4">
    <source>
        <dbReference type="PROSITE-ProRule" id="PRU00335"/>
    </source>
</evidence>
<dbReference type="InterPro" id="IPR001647">
    <property type="entry name" value="HTH_TetR"/>
</dbReference>
<keyword evidence="1" id="KW-0805">Transcription regulation</keyword>
<accession>A0A2T0STY2</accession>
<dbReference type="RefSeq" id="WP_211304679.1">
    <property type="nucleotide sequence ID" value="NZ_PVTF01000011.1"/>
</dbReference>
<reference evidence="6 7" key="1">
    <citation type="submission" date="2018-03" db="EMBL/GenBank/DDBJ databases">
        <title>Genomic Encyclopedia of Archaeal and Bacterial Type Strains, Phase II (KMG-II): from individual species to whole genera.</title>
        <authorList>
            <person name="Goeker M."/>
        </authorList>
    </citation>
    <scope>NUCLEOTIDE SEQUENCE [LARGE SCALE GENOMIC DNA]</scope>
    <source>
        <strain evidence="6 7">DSM 44720</strain>
    </source>
</reference>
<evidence type="ECO:0000256" key="3">
    <source>
        <dbReference type="ARBA" id="ARBA00023163"/>
    </source>
</evidence>
<keyword evidence="7" id="KW-1185">Reference proteome</keyword>
<dbReference type="PANTHER" id="PTHR30055:SF234">
    <property type="entry name" value="HTH-TYPE TRANSCRIPTIONAL REGULATOR BETI"/>
    <property type="match status" value="1"/>
</dbReference>
<dbReference type="Gene3D" id="1.10.357.10">
    <property type="entry name" value="Tetracycline Repressor, domain 2"/>
    <property type="match status" value="1"/>
</dbReference>
<protein>
    <submittedName>
        <fullName evidence="6">TetR family transcriptional regulator</fullName>
    </submittedName>
</protein>
<feature type="DNA-binding region" description="H-T-H motif" evidence="4">
    <location>
        <begin position="39"/>
        <end position="58"/>
    </location>
</feature>
<dbReference type="EMBL" id="PVTF01000011">
    <property type="protein sequence ID" value="PRY36858.1"/>
    <property type="molecule type" value="Genomic_DNA"/>
</dbReference>
<evidence type="ECO:0000256" key="2">
    <source>
        <dbReference type="ARBA" id="ARBA00023125"/>
    </source>
</evidence>
<name>A0A2T0STY2_9PSEU</name>
<evidence type="ECO:0000256" key="1">
    <source>
        <dbReference type="ARBA" id="ARBA00023015"/>
    </source>
</evidence>
<dbReference type="InterPro" id="IPR009057">
    <property type="entry name" value="Homeodomain-like_sf"/>
</dbReference>
<dbReference type="InterPro" id="IPR050109">
    <property type="entry name" value="HTH-type_TetR-like_transc_reg"/>
</dbReference>
<dbReference type="PROSITE" id="PS50977">
    <property type="entry name" value="HTH_TETR_2"/>
    <property type="match status" value="1"/>
</dbReference>
<dbReference type="GO" id="GO:0003700">
    <property type="term" value="F:DNA-binding transcription factor activity"/>
    <property type="evidence" value="ECO:0007669"/>
    <property type="project" value="TreeGrafter"/>
</dbReference>
<sequence>MPQAARRAPNPRGQGGHLREEIVRAAARLLEESGGAGVTLRAVARTAGITAPSIYAHFADLNDVLQAVVDNTFHALTTHIRHAVDGITDPVDRLHSAIRAYVDFGLQQPHQYRVLFTVPPADRREQLDKDMETMTGADAFAFLLDGIRDCVSAGRSRSQDPEVDATALWLALHGYVGTRSTLHDFPWPADDKLLDTLVRNLAQLTG</sequence>
<evidence type="ECO:0000313" key="6">
    <source>
        <dbReference type="EMBL" id="PRY36858.1"/>
    </source>
</evidence>
<dbReference type="AlphaFoldDB" id="A0A2T0STY2"/>
<dbReference type="InterPro" id="IPR025996">
    <property type="entry name" value="MT1864/Rv1816-like_C"/>
</dbReference>